<dbReference type="OrthoDB" id="2107880at2759"/>
<dbReference type="GO" id="GO:0034551">
    <property type="term" value="P:mitochondrial respiratory chain complex III assembly"/>
    <property type="evidence" value="ECO:0007669"/>
    <property type="project" value="TreeGrafter"/>
</dbReference>
<dbReference type="EMBL" id="CAJVPJ010001429">
    <property type="protein sequence ID" value="CAG8590843.1"/>
    <property type="molecule type" value="Genomic_DNA"/>
</dbReference>
<dbReference type="GO" id="GO:0043022">
    <property type="term" value="F:ribosome binding"/>
    <property type="evidence" value="ECO:0007669"/>
    <property type="project" value="InterPro"/>
</dbReference>
<gene>
    <name evidence="1" type="ORF">POCULU_LOCUS6966</name>
</gene>
<accession>A0A9N9G9J4</accession>
<dbReference type="AlphaFoldDB" id="A0A9N9G9J4"/>
<dbReference type="PANTHER" id="PTHR28250">
    <property type="entry name" value="CYTOCHROME B PRE-MRNA-PROCESSING PROTEIN 6"/>
    <property type="match status" value="1"/>
</dbReference>
<dbReference type="PANTHER" id="PTHR28250:SF1">
    <property type="entry name" value="CYTOCHROME B PRE-MRNA-PROCESSING PROTEIN 6"/>
    <property type="match status" value="1"/>
</dbReference>
<evidence type="ECO:0000313" key="2">
    <source>
        <dbReference type="Proteomes" id="UP000789572"/>
    </source>
</evidence>
<name>A0A9N9G9J4_9GLOM</name>
<dbReference type="InterPro" id="IPR037653">
    <property type="entry name" value="Cbp6"/>
</dbReference>
<reference evidence="1" key="1">
    <citation type="submission" date="2021-06" db="EMBL/GenBank/DDBJ databases">
        <authorList>
            <person name="Kallberg Y."/>
            <person name="Tangrot J."/>
            <person name="Rosling A."/>
        </authorList>
    </citation>
    <scope>NUCLEOTIDE SEQUENCE</scope>
    <source>
        <strain evidence="1">IA702</strain>
    </source>
</reference>
<dbReference type="Proteomes" id="UP000789572">
    <property type="component" value="Unassembled WGS sequence"/>
</dbReference>
<protein>
    <submittedName>
        <fullName evidence="1">9845_t:CDS:1</fullName>
    </submittedName>
</protein>
<organism evidence="1 2">
    <name type="scientific">Paraglomus occultum</name>
    <dbReference type="NCBI Taxonomy" id="144539"/>
    <lineage>
        <taxon>Eukaryota</taxon>
        <taxon>Fungi</taxon>
        <taxon>Fungi incertae sedis</taxon>
        <taxon>Mucoromycota</taxon>
        <taxon>Glomeromycotina</taxon>
        <taxon>Glomeromycetes</taxon>
        <taxon>Paraglomerales</taxon>
        <taxon>Paraglomeraceae</taxon>
        <taxon>Paraglomus</taxon>
    </lineage>
</organism>
<comment type="caution">
    <text evidence="1">The sequence shown here is derived from an EMBL/GenBank/DDBJ whole genome shotgun (WGS) entry which is preliminary data.</text>
</comment>
<evidence type="ECO:0000313" key="1">
    <source>
        <dbReference type="EMBL" id="CAG8590843.1"/>
    </source>
</evidence>
<proteinExistence type="predicted"/>
<dbReference type="GO" id="GO:0061671">
    <property type="term" value="C:Cbp3p-Cbp6 complex"/>
    <property type="evidence" value="ECO:0007669"/>
    <property type="project" value="InterPro"/>
</dbReference>
<keyword evidence="2" id="KW-1185">Reference proteome</keyword>
<dbReference type="Pfam" id="PF20180">
    <property type="entry name" value="UQCC2_CBP6"/>
    <property type="match status" value="1"/>
</dbReference>
<sequence>MSIQSRQELLHLYRHYLRTIKLWPPDDLRPNRSLKNVLYGQIREEFRKNVNVEDPEINRKLMKEAKMEYVALQKLVGNEYKEKYALSAKIFKPSKKPSHYKNLLVQLEKATKKKKDELHRRSLWRRLFG</sequence>